<gene>
    <name evidence="2" type="ORF">BJ959_000645</name>
</gene>
<accession>A0A840XML6</accession>
<evidence type="ECO:0000313" key="3">
    <source>
        <dbReference type="Proteomes" id="UP000552883"/>
    </source>
</evidence>
<organism evidence="2 3">
    <name type="scientific">Microcella frigidaquae</name>
    <dbReference type="NCBI Taxonomy" id="424758"/>
    <lineage>
        <taxon>Bacteria</taxon>
        <taxon>Bacillati</taxon>
        <taxon>Actinomycetota</taxon>
        <taxon>Actinomycetes</taxon>
        <taxon>Micrococcales</taxon>
        <taxon>Microbacteriaceae</taxon>
        <taxon>Microcella</taxon>
    </lineage>
</organism>
<name>A0A840XML6_9MICO</name>
<dbReference type="SUPFAM" id="SSF81606">
    <property type="entry name" value="PP2C-like"/>
    <property type="match status" value="1"/>
</dbReference>
<dbReference type="InterPro" id="IPR001932">
    <property type="entry name" value="PPM-type_phosphatase-like_dom"/>
</dbReference>
<dbReference type="Gene3D" id="3.60.40.10">
    <property type="entry name" value="PPM-type phosphatase domain"/>
    <property type="match status" value="1"/>
</dbReference>
<reference evidence="2 3" key="1">
    <citation type="submission" date="2020-08" db="EMBL/GenBank/DDBJ databases">
        <title>Sequencing the genomes of 1000 actinobacteria strains.</title>
        <authorList>
            <person name="Klenk H.-P."/>
        </authorList>
    </citation>
    <scope>NUCLEOTIDE SEQUENCE [LARGE SCALE GENOMIC DNA]</scope>
    <source>
        <strain evidence="2 3">DSM 23889</strain>
    </source>
</reference>
<feature type="domain" description="PPM-type phosphatase" evidence="1">
    <location>
        <begin position="2"/>
        <end position="197"/>
    </location>
</feature>
<proteinExistence type="predicted"/>
<dbReference type="AlphaFoldDB" id="A0A840XML6"/>
<sequence length="240" mass="25833">MEDGTPCQDRTAYLNRAGIQVLCLADGAGSAARSELGAQALVEEGSKLLADSFRSIVTRDDGAQIKVEIVQRLLRRVERVAKRRRLVVRDLAATFLGVAVSDDQFIAAHIGDGVIGYVKDGEMKVISGPENDEFANQTTFVTSESAATNMRLLRGSLVGVSGFVLMSDGPASVLFDHRSKTLAPACRKVVDLVSSAGNFSVPSYRYQLRRLLDTKIRDSTKDDCSLAIFGRVPPVGEAVA</sequence>
<dbReference type="Pfam" id="PF13672">
    <property type="entry name" value="PP2C_2"/>
    <property type="match status" value="1"/>
</dbReference>
<evidence type="ECO:0000313" key="2">
    <source>
        <dbReference type="EMBL" id="MBB5617149.1"/>
    </source>
</evidence>
<dbReference type="EMBL" id="JACHBS010000001">
    <property type="protein sequence ID" value="MBB5617149.1"/>
    <property type="molecule type" value="Genomic_DNA"/>
</dbReference>
<dbReference type="Proteomes" id="UP000552883">
    <property type="component" value="Unassembled WGS sequence"/>
</dbReference>
<comment type="caution">
    <text evidence="2">The sequence shown here is derived from an EMBL/GenBank/DDBJ whole genome shotgun (WGS) entry which is preliminary data.</text>
</comment>
<protein>
    <recommendedName>
        <fullName evidence="1">PPM-type phosphatase domain-containing protein</fullName>
    </recommendedName>
</protein>
<evidence type="ECO:0000259" key="1">
    <source>
        <dbReference type="Pfam" id="PF13672"/>
    </source>
</evidence>
<keyword evidence="3" id="KW-1185">Reference proteome</keyword>
<dbReference type="InterPro" id="IPR036457">
    <property type="entry name" value="PPM-type-like_dom_sf"/>
</dbReference>